<keyword evidence="3" id="KW-1185">Reference proteome</keyword>
<protein>
    <submittedName>
        <fullName evidence="2">Uncharacterized protein</fullName>
    </submittedName>
</protein>
<dbReference type="Proteomes" id="UP000070444">
    <property type="component" value="Unassembled WGS sequence"/>
</dbReference>
<sequence>MGEMELSNVTPPSPLPAQTSTGQSSSPRSNRSRALSDNQNGIGSPVHQHLSHEEHDDLHREILALQSLSVSPTRPRSQFLSSPTSPSMNSGRRGSMPEEYEGESSNRKTFSKFLGGVLKSFDSRRS</sequence>
<reference evidence="2 3" key="1">
    <citation type="journal article" date="2015" name="Genome Biol. Evol.">
        <title>Phylogenomic analyses indicate that early fungi evolved digesting cell walls of algal ancestors of land plants.</title>
        <authorList>
            <person name="Chang Y."/>
            <person name="Wang S."/>
            <person name="Sekimoto S."/>
            <person name="Aerts A.L."/>
            <person name="Choi C."/>
            <person name="Clum A."/>
            <person name="LaButti K.M."/>
            <person name="Lindquist E.A."/>
            <person name="Yee Ngan C."/>
            <person name="Ohm R.A."/>
            <person name="Salamov A.A."/>
            <person name="Grigoriev I.V."/>
            <person name="Spatafora J.W."/>
            <person name="Berbee M.L."/>
        </authorList>
    </citation>
    <scope>NUCLEOTIDE SEQUENCE [LARGE SCALE GENOMIC DNA]</scope>
    <source>
        <strain evidence="2 3">NRRL 28638</strain>
    </source>
</reference>
<proteinExistence type="predicted"/>
<accession>A0A137NYS4</accession>
<feature type="compositionally biased region" description="Basic and acidic residues" evidence="1">
    <location>
        <begin position="50"/>
        <end position="62"/>
    </location>
</feature>
<feature type="compositionally biased region" description="Polar residues" evidence="1">
    <location>
        <begin position="16"/>
        <end position="42"/>
    </location>
</feature>
<organism evidence="2 3">
    <name type="scientific">Conidiobolus coronatus (strain ATCC 28846 / CBS 209.66 / NRRL 28638)</name>
    <name type="common">Delacroixia coronata</name>
    <dbReference type="NCBI Taxonomy" id="796925"/>
    <lineage>
        <taxon>Eukaryota</taxon>
        <taxon>Fungi</taxon>
        <taxon>Fungi incertae sedis</taxon>
        <taxon>Zoopagomycota</taxon>
        <taxon>Entomophthoromycotina</taxon>
        <taxon>Entomophthoromycetes</taxon>
        <taxon>Entomophthorales</taxon>
        <taxon>Ancylistaceae</taxon>
        <taxon>Conidiobolus</taxon>
    </lineage>
</organism>
<dbReference type="AlphaFoldDB" id="A0A137NYS4"/>
<feature type="compositionally biased region" description="Polar residues" evidence="1">
    <location>
        <begin position="66"/>
        <end position="92"/>
    </location>
</feature>
<dbReference type="EMBL" id="KQ964612">
    <property type="protein sequence ID" value="KXN67794.1"/>
    <property type="molecule type" value="Genomic_DNA"/>
</dbReference>
<name>A0A137NYS4_CONC2</name>
<evidence type="ECO:0000313" key="3">
    <source>
        <dbReference type="Proteomes" id="UP000070444"/>
    </source>
</evidence>
<feature type="region of interest" description="Disordered" evidence="1">
    <location>
        <begin position="1"/>
        <end position="109"/>
    </location>
</feature>
<gene>
    <name evidence="2" type="ORF">CONCODRAFT_111310</name>
</gene>
<evidence type="ECO:0000313" key="2">
    <source>
        <dbReference type="EMBL" id="KXN67794.1"/>
    </source>
</evidence>
<evidence type="ECO:0000256" key="1">
    <source>
        <dbReference type="SAM" id="MobiDB-lite"/>
    </source>
</evidence>